<dbReference type="Gene3D" id="3.30.70.270">
    <property type="match status" value="1"/>
</dbReference>
<dbReference type="PROSITE" id="PS50883">
    <property type="entry name" value="EAL"/>
    <property type="match status" value="1"/>
</dbReference>
<dbReference type="CDD" id="cd01948">
    <property type="entry name" value="EAL"/>
    <property type="match status" value="1"/>
</dbReference>
<evidence type="ECO:0000259" key="2">
    <source>
        <dbReference type="PROSITE" id="PS50110"/>
    </source>
</evidence>
<dbReference type="EMBL" id="CP059693">
    <property type="protein sequence ID" value="WDE13361.1"/>
    <property type="molecule type" value="Genomic_DNA"/>
</dbReference>
<dbReference type="Gene3D" id="3.40.50.2300">
    <property type="match status" value="1"/>
</dbReference>
<dbReference type="InterPro" id="IPR011006">
    <property type="entry name" value="CheY-like_superfamily"/>
</dbReference>
<dbReference type="SUPFAM" id="SSF55073">
    <property type="entry name" value="Nucleotide cyclase"/>
    <property type="match status" value="1"/>
</dbReference>
<dbReference type="Pfam" id="PF00072">
    <property type="entry name" value="Response_reg"/>
    <property type="match status" value="1"/>
</dbReference>
<reference evidence="5 6" key="1">
    <citation type="journal article" date="2022" name="Mar. Drugs">
        <title>Bioassay-Guided Fractionation Leads to the Detection of Cholic Acid Generated by the Rare Thalassomonas sp.</title>
        <authorList>
            <person name="Pheiffer F."/>
            <person name="Schneider Y.K."/>
            <person name="Hansen E.H."/>
            <person name="Andersen J.H."/>
            <person name="Isaksson J."/>
            <person name="Busche T."/>
            <person name="R C."/>
            <person name="Kalinowski J."/>
            <person name="Zyl L.V."/>
            <person name="Trindade M."/>
        </authorList>
    </citation>
    <scope>NUCLEOTIDE SEQUENCE [LARGE SCALE GENOMIC DNA]</scope>
    <source>
        <strain evidence="5 6">A5K-61T</strain>
    </source>
</reference>
<name>A0ABY7VJZ3_9GAMM</name>
<evidence type="ECO:0000256" key="1">
    <source>
        <dbReference type="PROSITE-ProRule" id="PRU00169"/>
    </source>
</evidence>
<dbReference type="SMART" id="SM00267">
    <property type="entry name" value="GGDEF"/>
    <property type="match status" value="1"/>
</dbReference>
<dbReference type="InterPro" id="IPR029787">
    <property type="entry name" value="Nucleotide_cyclase"/>
</dbReference>
<proteinExistence type="predicted"/>
<dbReference type="PROSITE" id="PS50887">
    <property type="entry name" value="GGDEF"/>
    <property type="match status" value="1"/>
</dbReference>
<dbReference type="SMART" id="SM00448">
    <property type="entry name" value="REC"/>
    <property type="match status" value="1"/>
</dbReference>
<dbReference type="InterPro" id="IPR043128">
    <property type="entry name" value="Rev_trsase/Diguanyl_cyclase"/>
</dbReference>
<sequence>MEKTLHVMIVDDDDVDRERLHRMLTSSLDHIQIEEAISAPQALSILAKQTWDCIFLDYHLGESSGLDLLQEIRSRINSPCAVILITGLGDENIAAAAMREGVCDYLVKYKIDEKQLIRSLMGAVHRIDVQRQIHELAHYDTLTHLATRTLLTERLQQTIKRTGRHKSLAALAFIDLDNFKPVNDTWGHAAGDQVLVEVGQRLQHGARASDTVARLGGDEFVLLLNDLLGDEECKNLLQRIRKALIQPIFLADDIEIRVTASIGITMIRDGNLDADTVLRQADQTMYRVKNTGRDHLKFFNPEAEKRLQDRQNSFQGILAGLKNNEFQLYYQPKIDLKSSQLIGLEALLRWQHPVKGLIGPGEFLFTREHNKLGVQIGEWVLAKVLQQLQVWYQQGLALKVSVNISAKHLQRSDFATRLTALLATVPQVPATALELEILETVEAEDISSVHAIIEKCRALGVSIALDDFGTGYSSLTYLRRLPIDVLKIDKSFVINMLENAEDYSIVRGVISLCKTFGHQIIAEGVETPEHIAKLIDLGCPFGQGFGIAYPMPAEDAPLWIAQHSGHGIRPASPSGR</sequence>
<dbReference type="InterPro" id="IPR001633">
    <property type="entry name" value="EAL_dom"/>
</dbReference>
<dbReference type="RefSeq" id="WP_274053715.1">
    <property type="nucleotide sequence ID" value="NZ_CP059693.1"/>
</dbReference>
<evidence type="ECO:0000313" key="6">
    <source>
        <dbReference type="Proteomes" id="UP001215231"/>
    </source>
</evidence>
<organism evidence="5 6">
    <name type="scientific">Thalassomonas haliotis</name>
    <dbReference type="NCBI Taxonomy" id="485448"/>
    <lineage>
        <taxon>Bacteria</taxon>
        <taxon>Pseudomonadati</taxon>
        <taxon>Pseudomonadota</taxon>
        <taxon>Gammaproteobacteria</taxon>
        <taxon>Alteromonadales</taxon>
        <taxon>Colwelliaceae</taxon>
        <taxon>Thalassomonas</taxon>
    </lineage>
</organism>
<evidence type="ECO:0000313" key="5">
    <source>
        <dbReference type="EMBL" id="WDE13361.1"/>
    </source>
</evidence>
<keyword evidence="6" id="KW-1185">Reference proteome</keyword>
<keyword evidence="1" id="KW-0597">Phosphoprotein</keyword>
<accession>A0ABY7VJZ3</accession>
<feature type="domain" description="Response regulatory" evidence="2">
    <location>
        <begin position="6"/>
        <end position="123"/>
    </location>
</feature>
<dbReference type="Pfam" id="PF00563">
    <property type="entry name" value="EAL"/>
    <property type="match status" value="1"/>
</dbReference>
<evidence type="ECO:0000259" key="3">
    <source>
        <dbReference type="PROSITE" id="PS50883"/>
    </source>
</evidence>
<feature type="domain" description="GGDEF" evidence="4">
    <location>
        <begin position="167"/>
        <end position="301"/>
    </location>
</feature>
<dbReference type="PANTHER" id="PTHR44757">
    <property type="entry name" value="DIGUANYLATE CYCLASE DGCP"/>
    <property type="match status" value="1"/>
</dbReference>
<dbReference type="Gene3D" id="3.20.20.450">
    <property type="entry name" value="EAL domain"/>
    <property type="match status" value="1"/>
</dbReference>
<gene>
    <name evidence="5" type="ORF">H3N35_07945</name>
</gene>
<feature type="domain" description="EAL" evidence="3">
    <location>
        <begin position="310"/>
        <end position="564"/>
    </location>
</feature>
<dbReference type="CDD" id="cd01949">
    <property type="entry name" value="GGDEF"/>
    <property type="match status" value="1"/>
</dbReference>
<dbReference type="InterPro" id="IPR000160">
    <property type="entry name" value="GGDEF_dom"/>
</dbReference>
<dbReference type="Proteomes" id="UP001215231">
    <property type="component" value="Chromosome"/>
</dbReference>
<protein>
    <submittedName>
        <fullName evidence="5">GGDEF domain-containing response regulator</fullName>
    </submittedName>
</protein>
<dbReference type="CDD" id="cd00156">
    <property type="entry name" value="REC"/>
    <property type="match status" value="1"/>
</dbReference>
<dbReference type="SUPFAM" id="SSF141868">
    <property type="entry name" value="EAL domain-like"/>
    <property type="match status" value="1"/>
</dbReference>
<dbReference type="SMART" id="SM00052">
    <property type="entry name" value="EAL"/>
    <property type="match status" value="1"/>
</dbReference>
<dbReference type="SUPFAM" id="SSF52172">
    <property type="entry name" value="CheY-like"/>
    <property type="match status" value="1"/>
</dbReference>
<feature type="modified residue" description="4-aspartylphosphate" evidence="1">
    <location>
        <position position="57"/>
    </location>
</feature>
<dbReference type="InterPro" id="IPR001789">
    <property type="entry name" value="Sig_transdc_resp-reg_receiver"/>
</dbReference>
<dbReference type="NCBIfam" id="TIGR00254">
    <property type="entry name" value="GGDEF"/>
    <property type="match status" value="1"/>
</dbReference>
<evidence type="ECO:0000259" key="4">
    <source>
        <dbReference type="PROSITE" id="PS50887"/>
    </source>
</evidence>
<dbReference type="PROSITE" id="PS50110">
    <property type="entry name" value="RESPONSE_REGULATORY"/>
    <property type="match status" value="1"/>
</dbReference>
<dbReference type="InterPro" id="IPR052155">
    <property type="entry name" value="Biofilm_reg_signaling"/>
</dbReference>
<dbReference type="PANTHER" id="PTHR44757:SF2">
    <property type="entry name" value="BIOFILM ARCHITECTURE MAINTENANCE PROTEIN MBAA"/>
    <property type="match status" value="1"/>
</dbReference>
<dbReference type="InterPro" id="IPR035919">
    <property type="entry name" value="EAL_sf"/>
</dbReference>
<dbReference type="Pfam" id="PF00990">
    <property type="entry name" value="GGDEF"/>
    <property type="match status" value="1"/>
</dbReference>